<keyword evidence="3" id="KW-1185">Reference proteome</keyword>
<dbReference type="Proteomes" id="UP000236654">
    <property type="component" value="Unassembled WGS sequence"/>
</dbReference>
<evidence type="ECO:0000313" key="2">
    <source>
        <dbReference type="EMBL" id="PKR81300.1"/>
    </source>
</evidence>
<feature type="signal peptide" evidence="1">
    <location>
        <begin position="1"/>
        <end position="24"/>
    </location>
</feature>
<name>A0A2I0R4I5_9FLAO</name>
<keyword evidence="1" id="KW-0732">Signal</keyword>
<dbReference type="EMBL" id="PJNI01000003">
    <property type="protein sequence ID" value="PKR81300.1"/>
    <property type="molecule type" value="Genomic_DNA"/>
</dbReference>
<sequence length="235" mass="25232">MKQILQNVAAVCFAAILPLGAINAQTTILEQDGANNEFVVADWTISGGGFANTNQVNVLASNDAILSISNTTAYTNLEVELHFSQSTTLSFDLDLNGPNNNLTIANNISDATGGTNQKIVSFNNSNAVTLNEMRIYGSSMNAGITYLKITGTPDNTSAIVDETNEQFNIVVNENQLNIVAQTNGTIRIFNNIGQLQGEFNIVTGENDIPHTTQGVSFLVFTNASNNLISRKKILK</sequence>
<dbReference type="RefSeq" id="WP_101333780.1">
    <property type="nucleotide sequence ID" value="NZ_PJNI01000003.1"/>
</dbReference>
<evidence type="ECO:0008006" key="4">
    <source>
        <dbReference type="Google" id="ProtNLM"/>
    </source>
</evidence>
<organism evidence="2 3">
    <name type="scientific">Brumimicrobium salinarum</name>
    <dbReference type="NCBI Taxonomy" id="2058658"/>
    <lineage>
        <taxon>Bacteria</taxon>
        <taxon>Pseudomonadati</taxon>
        <taxon>Bacteroidota</taxon>
        <taxon>Flavobacteriia</taxon>
        <taxon>Flavobacteriales</taxon>
        <taxon>Crocinitomicaceae</taxon>
        <taxon>Brumimicrobium</taxon>
    </lineage>
</organism>
<evidence type="ECO:0000256" key="1">
    <source>
        <dbReference type="SAM" id="SignalP"/>
    </source>
</evidence>
<feature type="chain" id="PRO_5014179332" description="Secretion system C-terminal sorting domain-containing protein" evidence="1">
    <location>
        <begin position="25"/>
        <end position="235"/>
    </location>
</feature>
<comment type="caution">
    <text evidence="2">The sequence shown here is derived from an EMBL/GenBank/DDBJ whole genome shotgun (WGS) entry which is preliminary data.</text>
</comment>
<proteinExistence type="predicted"/>
<dbReference type="AlphaFoldDB" id="A0A2I0R4I5"/>
<evidence type="ECO:0000313" key="3">
    <source>
        <dbReference type="Proteomes" id="UP000236654"/>
    </source>
</evidence>
<protein>
    <recommendedName>
        <fullName evidence="4">Secretion system C-terminal sorting domain-containing protein</fullName>
    </recommendedName>
</protein>
<gene>
    <name evidence="2" type="ORF">CW751_04375</name>
</gene>
<accession>A0A2I0R4I5</accession>
<reference evidence="2 3" key="1">
    <citation type="submission" date="2017-12" db="EMBL/GenBank/DDBJ databases">
        <title>The draft genome sequence of Brumimicrobium saltpan LHR20.</title>
        <authorList>
            <person name="Do Z.-J."/>
            <person name="Luo H.-R."/>
        </authorList>
    </citation>
    <scope>NUCLEOTIDE SEQUENCE [LARGE SCALE GENOMIC DNA]</scope>
    <source>
        <strain evidence="2 3">LHR20</strain>
    </source>
</reference>